<feature type="region of interest" description="Disordered" evidence="13">
    <location>
        <begin position="1617"/>
        <end position="1724"/>
    </location>
</feature>
<feature type="compositionally biased region" description="Polar residues" evidence="13">
    <location>
        <begin position="756"/>
        <end position="766"/>
    </location>
</feature>
<dbReference type="PANTHER" id="PTHR47969:SF15">
    <property type="entry name" value="CHROMOSOME-ASSOCIATED KINESIN KIF4A-RELATED"/>
    <property type="match status" value="1"/>
</dbReference>
<dbReference type="Gene3D" id="3.40.850.10">
    <property type="entry name" value="Kinesin motor domain"/>
    <property type="match status" value="1"/>
</dbReference>
<evidence type="ECO:0000256" key="13">
    <source>
        <dbReference type="SAM" id="MobiDB-lite"/>
    </source>
</evidence>
<evidence type="ECO:0000256" key="4">
    <source>
        <dbReference type="ARBA" id="ARBA00022701"/>
    </source>
</evidence>
<feature type="compositionally biased region" description="Basic and acidic residues" evidence="13">
    <location>
        <begin position="536"/>
        <end position="545"/>
    </location>
</feature>
<feature type="region of interest" description="Disordered" evidence="13">
    <location>
        <begin position="497"/>
        <end position="565"/>
    </location>
</feature>
<feature type="compositionally biased region" description="Polar residues" evidence="13">
    <location>
        <begin position="1832"/>
        <end position="1842"/>
    </location>
</feature>
<evidence type="ECO:0000259" key="14">
    <source>
        <dbReference type="PROSITE" id="PS50067"/>
    </source>
</evidence>
<evidence type="ECO:0000256" key="9">
    <source>
        <dbReference type="ARBA" id="ARBA00023175"/>
    </source>
</evidence>
<dbReference type="GO" id="GO:0003777">
    <property type="term" value="F:microtubule motor activity"/>
    <property type="evidence" value="ECO:0007669"/>
    <property type="project" value="InterPro"/>
</dbReference>
<keyword evidence="10" id="KW-0206">Cytoskeleton</keyword>
<feature type="region of interest" description="Disordered" evidence="13">
    <location>
        <begin position="223"/>
        <end position="251"/>
    </location>
</feature>
<feature type="region of interest" description="Disordered" evidence="13">
    <location>
        <begin position="690"/>
        <end position="728"/>
    </location>
</feature>
<keyword evidence="9 11" id="KW-0505">Motor protein</keyword>
<dbReference type="PRINTS" id="PR00380">
    <property type="entry name" value="KINESINHEAVY"/>
</dbReference>
<feature type="coiled-coil region" evidence="12">
    <location>
        <begin position="1266"/>
        <end position="1298"/>
    </location>
</feature>
<protein>
    <submittedName>
        <fullName evidence="15">Kinesin-domain-containing protein</fullName>
    </submittedName>
</protein>
<feature type="region of interest" description="Disordered" evidence="13">
    <location>
        <begin position="831"/>
        <end position="870"/>
    </location>
</feature>
<keyword evidence="16" id="KW-1185">Reference proteome</keyword>
<keyword evidence="4" id="KW-0493">Microtubule</keyword>
<comment type="subcellular location">
    <subcellularLocation>
        <location evidence="1">Cytoplasm</location>
        <location evidence="1">Cytoskeleton</location>
    </subcellularLocation>
</comment>
<keyword evidence="7 11" id="KW-0067">ATP-binding</keyword>
<feature type="region of interest" description="Disordered" evidence="13">
    <location>
        <begin position="2049"/>
        <end position="2129"/>
    </location>
</feature>
<dbReference type="FunFam" id="3.40.850.10:FF:000011">
    <property type="entry name" value="Kinesin family member 21A"/>
    <property type="match status" value="1"/>
</dbReference>
<dbReference type="Gene3D" id="1.20.5.1700">
    <property type="match status" value="1"/>
</dbReference>
<feature type="coiled-coil region" evidence="12">
    <location>
        <begin position="372"/>
        <end position="436"/>
    </location>
</feature>
<dbReference type="PROSITE" id="PS50067">
    <property type="entry name" value="KINESIN_MOTOR_2"/>
    <property type="match status" value="1"/>
</dbReference>
<dbReference type="CDD" id="cd01372">
    <property type="entry name" value="KISc_KIF4"/>
    <property type="match status" value="1"/>
</dbReference>
<evidence type="ECO:0000256" key="2">
    <source>
        <dbReference type="ARBA" id="ARBA00022490"/>
    </source>
</evidence>
<dbReference type="PANTHER" id="PTHR47969">
    <property type="entry name" value="CHROMOSOME-ASSOCIATED KINESIN KIF4A-RELATED"/>
    <property type="match status" value="1"/>
</dbReference>
<feature type="compositionally biased region" description="Acidic residues" evidence="13">
    <location>
        <begin position="228"/>
        <end position="240"/>
    </location>
</feature>
<dbReference type="InterPro" id="IPR036961">
    <property type="entry name" value="Kinesin_motor_dom_sf"/>
</dbReference>
<dbReference type="GO" id="GO:0051231">
    <property type="term" value="P:spindle elongation"/>
    <property type="evidence" value="ECO:0007669"/>
    <property type="project" value="TreeGrafter"/>
</dbReference>
<dbReference type="GO" id="GO:0008017">
    <property type="term" value="F:microtubule binding"/>
    <property type="evidence" value="ECO:0007669"/>
    <property type="project" value="InterPro"/>
</dbReference>
<feature type="compositionally biased region" description="Low complexity" evidence="13">
    <location>
        <begin position="698"/>
        <end position="723"/>
    </location>
</feature>
<feature type="compositionally biased region" description="Low complexity" evidence="13">
    <location>
        <begin position="620"/>
        <end position="640"/>
    </location>
</feature>
<evidence type="ECO:0000313" key="16">
    <source>
        <dbReference type="Proteomes" id="UP000078512"/>
    </source>
</evidence>
<proteinExistence type="inferred from homology"/>
<feature type="region of interest" description="Disordered" evidence="13">
    <location>
        <begin position="1481"/>
        <end position="1539"/>
    </location>
</feature>
<keyword evidence="5" id="KW-0677">Repeat</keyword>
<feature type="region of interest" description="Disordered" evidence="13">
    <location>
        <begin position="620"/>
        <end position="660"/>
    </location>
</feature>
<dbReference type="Pfam" id="PF00225">
    <property type="entry name" value="Kinesin"/>
    <property type="match status" value="1"/>
</dbReference>
<dbReference type="InterPro" id="IPR027417">
    <property type="entry name" value="P-loop_NTPase"/>
</dbReference>
<evidence type="ECO:0000256" key="11">
    <source>
        <dbReference type="PROSITE-ProRule" id="PRU00283"/>
    </source>
</evidence>
<feature type="compositionally biased region" description="Low complexity" evidence="13">
    <location>
        <begin position="2074"/>
        <end position="2098"/>
    </location>
</feature>
<keyword evidence="6 11" id="KW-0547">Nucleotide-binding</keyword>
<dbReference type="Proteomes" id="UP000078512">
    <property type="component" value="Unassembled WGS sequence"/>
</dbReference>
<evidence type="ECO:0000256" key="8">
    <source>
        <dbReference type="ARBA" id="ARBA00023054"/>
    </source>
</evidence>
<keyword evidence="3" id="KW-0853">WD repeat</keyword>
<sequence>MNTAVKVALRVRPLTLQEQISNCSECISYVPNEPQIGIVGSDKSFTFDYVFDEESNQRHVYEECAKELVERFIEGFNVTILAYGQTGSGKTYSMGTGLQYQGNPDPAIVPRAAHAIFQLLDAQMEKDPSMEYQVYVSFLELYNEELIDLLQTQPRVRKDTIQVREDGFGGISWQGVKEQQVASAQELLDWLQKGSLCRTTAATDMNQTSSRSHAIFSVILKQQRSEEPDPTPEGEEEDAADVAPPKTPHEKPLKKLASKFHFVDLAGSERLKRTRAVGDRAKEGISINSGLLALGNVISALGDESRKSSHVPYRDSKLTRLLQDSLGGNSATLMLACVSGADADVSETISTLVYANRARNIRNRVVINQDFRDSTNSEIAQLRAEINRLKMENSSFRAMGSGPATELDQRRAAEEMRSLRGEVTRLRERLRESSSELCDVLAERDTLLVEREVTGDADIEAHPIMMTYHHTVMQLKDRLIAAEDQALELQTLLSQKPQSVFGRRPNGPNRQKAPSPFKRRVEPMTDDDHDADGEHEDGHHRKDSSPPRGRTSKRKSRQSSRAVSRFDFGAAAAALGVEPAKLPTSPPIPQVEQLLSSGGASNWFQSLKTTENQPLSAHLDYSSASSSLPPLPNDSDSSHSFSRRRRAGRHGSGGVAETLDKAKEDIRRGLLLLKAEKNGMGMDMDLLNMLDPNAPMQLRPSPASSRRRGSTTSSLSSGSNRSRFQSTMPTLEDVIGVRSPMSPMRQSFPFPPPSVASGTSWKESTSPQDQKVFFEAEQKAAETLANAMKAMNRFSFPLSASDALQMNQQQQQNRLAAAIQQQKAAAIALPDSDAGSSFDSSSIHGGSFHGGSHRASSHRTGSNRPDSHSLQSLHSLALSLTDPDTSKAIIGPFAAAAAAGSVAAGSSGSGGSHSGGSQSGGSHSLESLQSLARSLTNPDTNKAIAGPFAAAAAAGSAAASGSVITVPLPTPVVPAPVHAAAPAADKPNYDMMLNEVQSGIAIKEELVHQLEKAEADYHHMRDQYEEEIRVMEERIRDAEHDREREKSMENKIPGSVKVKYETKIKQLMAELSDLQHKYSEVSKVANEKRTLAENQLRTLRVAVETLKAEKVRMVKRMKEDAERIKEMNAANDREIQALRRSEKAALEARKKAEREVEQHQQRATAMLHRNSNANSNNGASTQQAKVIGFLKKPQTPKGITKTASKRPTRLNGPSDRKDAQASAIPAPTKTGIKGPGSIRSKVAQKKQVIDRAIYGYISGQHAINVMEDMLKKRERLKNEKQELEAERLRVVQAQEENAIANGGLLLDFASEPQYMDDRITMIDAEVAYINARIRALQAEAAALGFVTAIEKNHHYSDEETGLDGTRDEEELMTKLIRQGMAEDAMGLPPGSGASVAFESSISILRSMDLNESREFLEMLFEDMVTVRGHENGLQVQVSNQEKVIEELKRALQAMRQAAVGATLGYEKRCDGLEQKLRLLGGSSDHLNGAGNGSSEDDENDAEVARLNRAAYQQQQLQNGESEEEETMKSPILNRQQSKDLLWTPVPEAAHPRSGSAAAEVMDVKAKRASTIFDQLYEDAMKTSEEASPKVGGTGGEFSRILMANNEQRRVSWAGVPASLGLGDQTSSSPAQEPSSTNNNNPHHQLPPMPPSRPGLARSSSTSAVNTRGIESAHQRNTSMYGHRRVGSSSGGSGGAQAMPINNGGGLHRNASMSRLSNSAPNHSNDAHYYQQQLAQQGQHLQQKGIYASTASSRQHAETIAARRSSTPISSPAIGPKSMARPRLNSGYSANNADAPLPSPTQHPRRGGTPLTIQTGFANGHPPQHTLRHAKSHQQPLNSQRQNYDSRRASTPSPSPGKRLSRSDSDGVALASQSNHTRGHSTNGGNGRPLSRIGAANMMTTTATATNMVHGMASPSLNAFNNTSAGVDGHFGHHAQHEVYHTHHHNGSASRRISGSWDDNQNVYERLASVHTQASQARLLATRNSTYTSAPAGGSMMSSGNMSSLGFHQIQQQASGRSTPQMRMHHRPSIDGIMSMAAVAAAAAAHANAEGAGSGANNTSGGEDGTGNGERNNWSSTSSSSVTSASTTTSTLTTATNSPTHHESSSGSNGHGGESSLRQSLTKAEVGPVF</sequence>
<feature type="compositionally biased region" description="Low complexity" evidence="13">
    <location>
        <begin position="831"/>
        <end position="846"/>
    </location>
</feature>
<gene>
    <name evidence="15" type="ORF">K457DRAFT_744791</name>
</gene>
<feature type="coiled-coil region" evidence="12">
    <location>
        <begin position="1430"/>
        <end position="1457"/>
    </location>
</feature>
<dbReference type="InterPro" id="IPR027640">
    <property type="entry name" value="Kinesin-like_fam"/>
</dbReference>
<accession>A0A197JMY0</accession>
<feature type="region of interest" description="Disordered" evidence="13">
    <location>
        <begin position="742"/>
        <end position="766"/>
    </location>
</feature>
<dbReference type="EMBL" id="KV442075">
    <property type="protein sequence ID" value="OAQ25719.1"/>
    <property type="molecule type" value="Genomic_DNA"/>
</dbReference>
<dbReference type="GO" id="GO:0007018">
    <property type="term" value="P:microtubule-based movement"/>
    <property type="evidence" value="ECO:0007669"/>
    <property type="project" value="InterPro"/>
</dbReference>
<dbReference type="STRING" id="1314771.A0A197JMY0"/>
<dbReference type="InterPro" id="IPR001752">
    <property type="entry name" value="Kinesin_motor_dom"/>
</dbReference>
<dbReference type="OrthoDB" id="3176171at2759"/>
<dbReference type="GO" id="GO:0005524">
    <property type="term" value="F:ATP binding"/>
    <property type="evidence" value="ECO:0007669"/>
    <property type="project" value="UniProtKB-UniRule"/>
</dbReference>
<evidence type="ECO:0000256" key="12">
    <source>
        <dbReference type="SAM" id="Coils"/>
    </source>
</evidence>
<evidence type="ECO:0000256" key="1">
    <source>
        <dbReference type="ARBA" id="ARBA00004245"/>
    </source>
</evidence>
<feature type="binding site" evidence="11">
    <location>
        <begin position="84"/>
        <end position="91"/>
    </location>
    <ligand>
        <name>ATP</name>
        <dbReference type="ChEBI" id="CHEBI:30616"/>
    </ligand>
</feature>
<reference evidence="15 16" key="1">
    <citation type="submission" date="2016-05" db="EMBL/GenBank/DDBJ databases">
        <title>Genome sequencing reveals origins of a unique bacterial endosymbiosis in the earliest lineages of terrestrial Fungi.</title>
        <authorList>
            <consortium name="DOE Joint Genome Institute"/>
            <person name="Uehling J."/>
            <person name="Gryganskyi A."/>
            <person name="Hameed K."/>
            <person name="Tschaplinski T."/>
            <person name="Misztal P."/>
            <person name="Wu S."/>
            <person name="Desiro A."/>
            <person name="Vande Pol N."/>
            <person name="Du Z.-Y."/>
            <person name="Zienkiewicz A."/>
            <person name="Zienkiewicz K."/>
            <person name="Morin E."/>
            <person name="Tisserant E."/>
            <person name="Splivallo R."/>
            <person name="Hainaut M."/>
            <person name="Henrissat B."/>
            <person name="Ohm R."/>
            <person name="Kuo A."/>
            <person name="Yan J."/>
            <person name="Lipzen A."/>
            <person name="Nolan M."/>
            <person name="Labutti K."/>
            <person name="Barry K."/>
            <person name="Goldstein A."/>
            <person name="Labbe J."/>
            <person name="Schadt C."/>
            <person name="Tuskan G."/>
            <person name="Grigoriev I."/>
            <person name="Martin F."/>
            <person name="Vilgalys R."/>
            <person name="Bonito G."/>
        </authorList>
    </citation>
    <scope>NUCLEOTIDE SEQUENCE [LARGE SCALE GENOMIC DNA]</scope>
    <source>
        <strain evidence="15 16">AG-77</strain>
    </source>
</reference>
<name>A0A197JMY0_9FUNG</name>
<evidence type="ECO:0000256" key="6">
    <source>
        <dbReference type="ARBA" id="ARBA00022741"/>
    </source>
</evidence>
<evidence type="ECO:0000256" key="3">
    <source>
        <dbReference type="ARBA" id="ARBA00022574"/>
    </source>
</evidence>
<feature type="compositionally biased region" description="Polar residues" evidence="13">
    <location>
        <begin position="1710"/>
        <end position="1723"/>
    </location>
</feature>
<evidence type="ECO:0000256" key="7">
    <source>
        <dbReference type="ARBA" id="ARBA00022840"/>
    </source>
</evidence>
<evidence type="ECO:0000313" key="15">
    <source>
        <dbReference type="EMBL" id="OAQ25719.1"/>
    </source>
</evidence>
<organism evidence="15 16">
    <name type="scientific">Linnemannia elongata AG-77</name>
    <dbReference type="NCBI Taxonomy" id="1314771"/>
    <lineage>
        <taxon>Eukaryota</taxon>
        <taxon>Fungi</taxon>
        <taxon>Fungi incertae sedis</taxon>
        <taxon>Mucoromycota</taxon>
        <taxon>Mortierellomycotina</taxon>
        <taxon>Mortierellomycetes</taxon>
        <taxon>Mortierellales</taxon>
        <taxon>Mortierellaceae</taxon>
        <taxon>Linnemannia</taxon>
    </lineage>
</organism>
<evidence type="ECO:0000256" key="10">
    <source>
        <dbReference type="ARBA" id="ARBA00023212"/>
    </source>
</evidence>
<dbReference type="GO" id="GO:0005874">
    <property type="term" value="C:microtubule"/>
    <property type="evidence" value="ECO:0007669"/>
    <property type="project" value="UniProtKB-KW"/>
</dbReference>
<dbReference type="SMART" id="SM00129">
    <property type="entry name" value="KISc"/>
    <property type="match status" value="1"/>
</dbReference>
<feature type="region of interest" description="Disordered" evidence="13">
    <location>
        <begin position="1748"/>
        <end position="1891"/>
    </location>
</feature>
<feature type="compositionally biased region" description="Acidic residues" evidence="13">
    <location>
        <begin position="524"/>
        <end position="535"/>
    </location>
</feature>
<feature type="domain" description="Kinesin motor" evidence="14">
    <location>
        <begin position="4"/>
        <end position="361"/>
    </location>
</feature>
<feature type="compositionally biased region" description="Polar residues" evidence="13">
    <location>
        <begin position="1870"/>
        <end position="1880"/>
    </location>
</feature>
<feature type="compositionally biased region" description="Polar residues" evidence="13">
    <location>
        <begin position="1623"/>
        <end position="1642"/>
    </location>
</feature>
<feature type="region of interest" description="Disordered" evidence="13">
    <location>
        <begin position="902"/>
        <end position="927"/>
    </location>
</feature>
<keyword evidence="2" id="KW-0963">Cytoplasm</keyword>
<feature type="region of interest" description="Disordered" evidence="13">
    <location>
        <begin position="1194"/>
        <end position="1237"/>
    </location>
</feature>
<keyword evidence="8 12" id="KW-0175">Coiled coil</keyword>
<dbReference type="GO" id="GO:0007052">
    <property type="term" value="P:mitotic spindle organization"/>
    <property type="evidence" value="ECO:0007669"/>
    <property type="project" value="TreeGrafter"/>
</dbReference>
<comment type="similarity">
    <text evidence="11">Belongs to the TRAFAC class myosin-kinesin ATPase superfamily. Kinesin family.</text>
</comment>
<feature type="compositionally biased region" description="Polar residues" evidence="13">
    <location>
        <begin position="1510"/>
        <end position="1519"/>
    </location>
</feature>
<evidence type="ECO:0000256" key="5">
    <source>
        <dbReference type="ARBA" id="ARBA00022737"/>
    </source>
</evidence>
<feature type="compositionally biased region" description="Gly residues" evidence="13">
    <location>
        <begin position="907"/>
        <end position="919"/>
    </location>
</feature>
<dbReference type="SUPFAM" id="SSF52540">
    <property type="entry name" value="P-loop containing nucleoside triphosphate hydrolases"/>
    <property type="match status" value="1"/>
</dbReference>
<feature type="compositionally biased region" description="Low complexity" evidence="13">
    <location>
        <begin position="858"/>
        <end position="870"/>
    </location>
</feature>
<feature type="coiled-coil region" evidence="12">
    <location>
        <begin position="1003"/>
        <end position="1169"/>
    </location>
</feature>
<dbReference type="GO" id="GO:0005875">
    <property type="term" value="C:microtubule associated complex"/>
    <property type="evidence" value="ECO:0007669"/>
    <property type="project" value="TreeGrafter"/>
</dbReference>
<dbReference type="PROSITE" id="PS00411">
    <property type="entry name" value="KINESIN_MOTOR_1"/>
    <property type="match status" value="1"/>
</dbReference>
<dbReference type="Pfam" id="PF25764">
    <property type="entry name" value="KIF21A_4th"/>
    <property type="match status" value="1"/>
</dbReference>
<dbReference type="InterPro" id="IPR019821">
    <property type="entry name" value="Kinesin_motor_CS"/>
</dbReference>